<dbReference type="GO" id="GO:0046503">
    <property type="term" value="P:glycerolipid catabolic process"/>
    <property type="evidence" value="ECO:0007669"/>
    <property type="project" value="TreeGrafter"/>
</dbReference>
<keyword evidence="4" id="KW-1185">Reference proteome</keyword>
<dbReference type="PRINTS" id="PR00111">
    <property type="entry name" value="ABHYDROLASE"/>
</dbReference>
<dbReference type="InterPro" id="IPR029058">
    <property type="entry name" value="AB_hydrolase_fold"/>
</dbReference>
<dbReference type="Pfam" id="PF08386">
    <property type="entry name" value="Abhydrolase_4"/>
    <property type="match status" value="1"/>
</dbReference>
<dbReference type="Gene3D" id="3.40.50.1820">
    <property type="entry name" value="alpha/beta hydrolase"/>
    <property type="match status" value="1"/>
</dbReference>
<dbReference type="InterPro" id="IPR050471">
    <property type="entry name" value="AB_hydrolase"/>
</dbReference>
<evidence type="ECO:0000313" key="3">
    <source>
        <dbReference type="EMBL" id="SLK10364.1"/>
    </source>
</evidence>
<accession>A0A1U6IQY0</accession>
<dbReference type="PANTHER" id="PTHR43433:SF5">
    <property type="entry name" value="AB HYDROLASE-1 DOMAIN-CONTAINING PROTEIN"/>
    <property type="match status" value="1"/>
</dbReference>
<reference evidence="4" key="1">
    <citation type="submission" date="2017-02" db="EMBL/GenBank/DDBJ databases">
        <authorList>
            <person name="Varghese N."/>
            <person name="Submissions S."/>
        </authorList>
    </citation>
    <scope>NUCLEOTIDE SEQUENCE [LARGE SCALE GENOMIC DNA]</scope>
    <source>
        <strain evidence="4">SM117</strain>
    </source>
</reference>
<evidence type="ECO:0000313" key="4">
    <source>
        <dbReference type="Proteomes" id="UP000190989"/>
    </source>
</evidence>
<dbReference type="InterPro" id="IPR000073">
    <property type="entry name" value="AB_hydrolase_1"/>
</dbReference>
<gene>
    <name evidence="3" type="ORF">SAMN06295987_11156</name>
</gene>
<dbReference type="AlphaFoldDB" id="A0A1U6IQY0"/>
<dbReference type="Pfam" id="PF00561">
    <property type="entry name" value="Abhydrolase_1"/>
    <property type="match status" value="1"/>
</dbReference>
<dbReference type="Proteomes" id="UP000190989">
    <property type="component" value="Unassembled WGS sequence"/>
</dbReference>
<feature type="domain" description="Peptidase S33 tripeptidyl aminopeptidase-like C-terminal" evidence="2">
    <location>
        <begin position="200"/>
        <end position="260"/>
    </location>
</feature>
<evidence type="ECO:0000259" key="2">
    <source>
        <dbReference type="Pfam" id="PF08386"/>
    </source>
</evidence>
<feature type="domain" description="AB hydrolase-1" evidence="1">
    <location>
        <begin position="22"/>
        <end position="137"/>
    </location>
</feature>
<dbReference type="RefSeq" id="WP_079731795.1">
    <property type="nucleotide sequence ID" value="NZ_FVZE01000011.1"/>
</dbReference>
<dbReference type="PANTHER" id="PTHR43433">
    <property type="entry name" value="HYDROLASE, ALPHA/BETA FOLD FAMILY PROTEIN"/>
    <property type="match status" value="1"/>
</dbReference>
<dbReference type="STRING" id="428990.SAMN06295987_11156"/>
<name>A0A1U6IQY0_9SPHN</name>
<evidence type="ECO:0000259" key="1">
    <source>
        <dbReference type="Pfam" id="PF00561"/>
    </source>
</evidence>
<protein>
    <submittedName>
        <fullName evidence="3">3-oxoadipate enol-lactonase</fullName>
    </submittedName>
</protein>
<proteinExistence type="predicted"/>
<dbReference type="SUPFAM" id="SSF53474">
    <property type="entry name" value="alpha/beta-Hydrolases"/>
    <property type="match status" value="1"/>
</dbReference>
<dbReference type="InterPro" id="IPR013595">
    <property type="entry name" value="Pept_S33_TAP-like_C"/>
</dbReference>
<organism evidence="3 4">
    <name type="scientific">Novosphingobium mathurense</name>
    <dbReference type="NCBI Taxonomy" id="428990"/>
    <lineage>
        <taxon>Bacteria</taxon>
        <taxon>Pseudomonadati</taxon>
        <taxon>Pseudomonadota</taxon>
        <taxon>Alphaproteobacteria</taxon>
        <taxon>Sphingomonadales</taxon>
        <taxon>Sphingomonadaceae</taxon>
        <taxon>Novosphingobium</taxon>
    </lineage>
</organism>
<dbReference type="GO" id="GO:0004806">
    <property type="term" value="F:triacylglycerol lipase activity"/>
    <property type="evidence" value="ECO:0007669"/>
    <property type="project" value="TreeGrafter"/>
</dbReference>
<sequence>MIVNSHDGTRLHVVVEGWTNAPAVLLSHSLGSTLSIWDSLAAELVADFRVIRYDSRGHGQSDAPSGPYSNAMLGADALSILDALGIAHAAFVGLSKGAMTGMWLGAEAPERVDALVLANTTTFIPNKTMWDETIDRARSEGLEGIGRETIERWLGETFRSAHRDEVEHHVAVMQAMSVDGYAGSCALLRDVDLRNRLEHIRQPTLVVAGADDLPVAVEGAKAMAASIAGAELLVVPDAVHLSPIENAPVFNAAVTNFLRKALR</sequence>
<dbReference type="EMBL" id="FVZE01000011">
    <property type="protein sequence ID" value="SLK10364.1"/>
    <property type="molecule type" value="Genomic_DNA"/>
</dbReference>